<dbReference type="Proteomes" id="UP000827872">
    <property type="component" value="Linkage Group LG05"/>
</dbReference>
<dbReference type="EMBL" id="CM037618">
    <property type="protein sequence ID" value="KAH7999049.1"/>
    <property type="molecule type" value="Genomic_DNA"/>
</dbReference>
<sequence>MAGTHAKLEHIFKIVIKTSKKKQQQHIHTQLKAMTDQRIKFQEREDVSKKGEGVTARDIGQWFQRSARKWNDASGNPLPVHGKVTVQVSTAAGTGIFRRVFSFLKVHREQNLAD</sequence>
<evidence type="ECO:0000313" key="1">
    <source>
        <dbReference type="EMBL" id="KAH7999049.1"/>
    </source>
</evidence>
<proteinExistence type="predicted"/>
<keyword evidence="2" id="KW-1185">Reference proteome</keyword>
<protein>
    <submittedName>
        <fullName evidence="1">Uncharacterized protein</fullName>
    </submittedName>
</protein>
<organism evidence="1 2">
    <name type="scientific">Sphaerodactylus townsendi</name>
    <dbReference type="NCBI Taxonomy" id="933632"/>
    <lineage>
        <taxon>Eukaryota</taxon>
        <taxon>Metazoa</taxon>
        <taxon>Chordata</taxon>
        <taxon>Craniata</taxon>
        <taxon>Vertebrata</taxon>
        <taxon>Euteleostomi</taxon>
        <taxon>Lepidosauria</taxon>
        <taxon>Squamata</taxon>
        <taxon>Bifurcata</taxon>
        <taxon>Gekkota</taxon>
        <taxon>Sphaerodactylidae</taxon>
        <taxon>Sphaerodactylus</taxon>
    </lineage>
</organism>
<gene>
    <name evidence="1" type="ORF">K3G42_004405</name>
</gene>
<reference evidence="1" key="1">
    <citation type="submission" date="2021-08" db="EMBL/GenBank/DDBJ databases">
        <title>The first chromosome-level gecko genome reveals the dynamic sex chromosomes of Neotropical dwarf geckos (Sphaerodactylidae: Sphaerodactylus).</title>
        <authorList>
            <person name="Pinto B.J."/>
            <person name="Keating S.E."/>
            <person name="Gamble T."/>
        </authorList>
    </citation>
    <scope>NUCLEOTIDE SEQUENCE</scope>
    <source>
        <strain evidence="1">TG3544</strain>
    </source>
</reference>
<name>A0ACB8F1N7_9SAUR</name>
<accession>A0ACB8F1N7</accession>
<evidence type="ECO:0000313" key="2">
    <source>
        <dbReference type="Proteomes" id="UP000827872"/>
    </source>
</evidence>
<comment type="caution">
    <text evidence="1">The sequence shown here is derived from an EMBL/GenBank/DDBJ whole genome shotgun (WGS) entry which is preliminary data.</text>
</comment>